<protein>
    <recommendedName>
        <fullName evidence="5">H15 domain-containing protein</fullName>
    </recommendedName>
</protein>
<dbReference type="SMR" id="B4FIQ4"/>
<evidence type="ECO:0000313" key="6">
    <source>
        <dbReference type="EMBL" id="ACF81997.1"/>
    </source>
</evidence>
<accession>B4FIQ4</accession>
<feature type="region of interest" description="Disordered" evidence="4">
    <location>
        <begin position="1"/>
        <end position="27"/>
    </location>
</feature>
<proteinExistence type="evidence at transcript level"/>
<dbReference type="ExpressionAtlas" id="B4FIQ4">
    <property type="expression patterns" value="baseline and differential"/>
</dbReference>
<evidence type="ECO:0000259" key="5">
    <source>
        <dbReference type="PROSITE" id="PS51504"/>
    </source>
</evidence>
<dbReference type="STRING" id="4577.B4FIQ4"/>
<dbReference type="HOGENOM" id="CLU_1191393_0_0_1"/>
<dbReference type="InterPro" id="IPR036390">
    <property type="entry name" value="WH_DNA-bd_sf"/>
</dbReference>
<dbReference type="PANTHER" id="PTHR11467">
    <property type="entry name" value="HISTONE H1"/>
    <property type="match status" value="1"/>
</dbReference>
<evidence type="ECO:0000313" key="9">
    <source>
        <dbReference type="Proteomes" id="UP000007305"/>
    </source>
</evidence>
<reference evidence="8" key="4">
    <citation type="submission" date="2021-05" db="UniProtKB">
        <authorList>
            <consortium name="EnsemblPlants"/>
        </authorList>
    </citation>
    <scope>IDENTIFICATION</scope>
    <source>
        <strain evidence="8">cv. B73</strain>
    </source>
</reference>
<organism evidence="6">
    <name type="scientific">Zea mays</name>
    <name type="common">Maize</name>
    <dbReference type="NCBI Taxonomy" id="4577"/>
    <lineage>
        <taxon>Eukaryota</taxon>
        <taxon>Viridiplantae</taxon>
        <taxon>Streptophyta</taxon>
        <taxon>Embryophyta</taxon>
        <taxon>Tracheophyta</taxon>
        <taxon>Spermatophyta</taxon>
        <taxon>Magnoliopsida</taxon>
        <taxon>Liliopsida</taxon>
        <taxon>Poales</taxon>
        <taxon>Poaceae</taxon>
        <taxon>PACMAD clade</taxon>
        <taxon>Panicoideae</taxon>
        <taxon>Andropogonodae</taxon>
        <taxon>Andropogoneae</taxon>
        <taxon>Tripsacinae</taxon>
        <taxon>Zea</taxon>
    </lineage>
</organism>
<dbReference type="GO" id="GO:0045910">
    <property type="term" value="P:negative regulation of DNA recombination"/>
    <property type="evidence" value="ECO:0000318"/>
    <property type="project" value="GO_Central"/>
</dbReference>
<evidence type="ECO:0000313" key="7">
    <source>
        <dbReference type="EMBL" id="ONM15341.1"/>
    </source>
</evidence>
<dbReference type="AlphaFoldDB" id="B4FIQ4"/>
<dbReference type="Pfam" id="PF00538">
    <property type="entry name" value="Linker_histone"/>
    <property type="match status" value="1"/>
</dbReference>
<keyword evidence="9" id="KW-1185">Reference proteome</keyword>
<reference evidence="8" key="3">
    <citation type="submission" date="2019-07" db="EMBL/GenBank/DDBJ databases">
        <authorList>
            <person name="Seetharam A."/>
            <person name="Woodhouse M."/>
            <person name="Cannon E."/>
        </authorList>
    </citation>
    <scope>NUCLEOTIDE SEQUENCE [LARGE SCALE GENOMIC DNA]</scope>
    <source>
        <strain evidence="8">cv. B73</strain>
    </source>
</reference>
<gene>
    <name evidence="8" type="primary">LOC100276457</name>
    <name evidence="7" type="ORF">ZEAMMB73_Zm00001d002784</name>
</gene>
<feature type="region of interest" description="Disordered" evidence="4">
    <location>
        <begin position="209"/>
        <end position="263"/>
    </location>
</feature>
<evidence type="ECO:0000256" key="2">
    <source>
        <dbReference type="ARBA" id="ARBA00023125"/>
    </source>
</evidence>
<comment type="subcellular location">
    <subcellularLocation>
        <location evidence="1">Nucleus</location>
    </subcellularLocation>
</comment>
<dbReference type="EnsemblPlants" id="Zm00001eb075100_T002">
    <property type="protein sequence ID" value="Zm00001eb075100_P002"/>
    <property type="gene ID" value="Zm00001eb075100"/>
</dbReference>
<feature type="domain" description="H15" evidence="5">
    <location>
        <begin position="24"/>
        <end position="94"/>
    </location>
</feature>
<dbReference type="GO" id="GO:0031492">
    <property type="term" value="F:nucleosomal DNA binding"/>
    <property type="evidence" value="ECO:0000318"/>
    <property type="project" value="GO_Central"/>
</dbReference>
<sequence length="263" mass="28080">MDEEGQRTPQPMVVARKRRQATPDHPPYCWMIGEATDALAEDGGSEEDSISAFIRARHPGVPPAHDRLLRHYLGKHVAEGFFVRTATGRFERSPQENADEEELPVEQADQAGSCKPASVGSSVVLVEAKPKRGRGRPRKDGSPSTLAVAAMSSVAVAGKDEIHAPSLKPKRRGRPRRQAGADHRDKEHEPPRELALVILGDSSAAPIMDKPCTTLVPPTTPPVDGGQPIDLALATTTEVPVPEPAATPAMDKDGADADASSIE</sequence>
<evidence type="ECO:0000256" key="3">
    <source>
        <dbReference type="ARBA" id="ARBA00023242"/>
    </source>
</evidence>
<dbReference type="GO" id="GO:0003690">
    <property type="term" value="F:double-stranded DNA binding"/>
    <property type="evidence" value="ECO:0000318"/>
    <property type="project" value="GO_Central"/>
</dbReference>
<dbReference type="Gene3D" id="1.10.10.10">
    <property type="entry name" value="Winged helix-like DNA-binding domain superfamily/Winged helix DNA-binding domain"/>
    <property type="match status" value="1"/>
</dbReference>
<feature type="compositionally biased region" description="Basic residues" evidence="4">
    <location>
        <begin position="168"/>
        <end position="177"/>
    </location>
</feature>
<dbReference type="EMBL" id="BT036992">
    <property type="protein sequence ID" value="ACF81997.1"/>
    <property type="molecule type" value="mRNA"/>
</dbReference>
<feature type="region of interest" description="Disordered" evidence="4">
    <location>
        <begin position="90"/>
        <end position="192"/>
    </location>
</feature>
<dbReference type="GO" id="GO:0006334">
    <property type="term" value="P:nucleosome assembly"/>
    <property type="evidence" value="ECO:0007669"/>
    <property type="project" value="InterPro"/>
</dbReference>
<reference evidence="7 9" key="2">
    <citation type="submission" date="2015-12" db="EMBL/GenBank/DDBJ databases">
        <title>Update maize B73 reference genome by single molecule sequencing technologies.</title>
        <authorList>
            <consortium name="Maize Genome Sequencing Project"/>
            <person name="Ware D."/>
        </authorList>
    </citation>
    <scope>NUCLEOTIDE SEQUENCE [LARGE SCALE GENOMIC DNA]</scope>
    <source>
        <strain evidence="9">cv. B73</strain>
        <tissue evidence="7">Seedling</tissue>
    </source>
</reference>
<dbReference type="PaxDb" id="4577-GRMZM2G020826_P02"/>
<evidence type="ECO:0000256" key="4">
    <source>
        <dbReference type="SAM" id="MobiDB-lite"/>
    </source>
</evidence>
<dbReference type="GO" id="GO:0030261">
    <property type="term" value="P:chromosome condensation"/>
    <property type="evidence" value="ECO:0000318"/>
    <property type="project" value="GO_Central"/>
</dbReference>
<dbReference type="EMBL" id="CM007648">
    <property type="protein sequence ID" value="ONM15341.1"/>
    <property type="molecule type" value="Genomic_DNA"/>
</dbReference>
<dbReference type="Gramene" id="Zm00001eb075100_T002">
    <property type="protein sequence ID" value="Zm00001eb075100_P002"/>
    <property type="gene ID" value="Zm00001eb075100"/>
</dbReference>
<reference evidence="6" key="1">
    <citation type="journal article" date="2009" name="PLoS Genet.">
        <title>Sequencing, mapping, and analysis of 27,455 maize full-length cDNAs.</title>
        <authorList>
            <person name="Soderlund C."/>
            <person name="Descour A."/>
            <person name="Kudrna D."/>
            <person name="Bomhoff M."/>
            <person name="Boyd L."/>
            <person name="Currie J."/>
            <person name="Angelova A."/>
            <person name="Collura K."/>
            <person name="Wissotski M."/>
            <person name="Ashley E."/>
            <person name="Morrow D."/>
            <person name="Fernandes J."/>
            <person name="Walbot V."/>
            <person name="Yu Y."/>
        </authorList>
    </citation>
    <scope>NUCLEOTIDE SEQUENCE</scope>
    <source>
        <strain evidence="6">B73</strain>
    </source>
</reference>
<dbReference type="InterPro" id="IPR036388">
    <property type="entry name" value="WH-like_DNA-bd_sf"/>
</dbReference>
<evidence type="ECO:0000313" key="8">
    <source>
        <dbReference type="EnsemblPlants" id="Zm00001eb075100_P002"/>
    </source>
</evidence>
<dbReference type="PROSITE" id="PS51504">
    <property type="entry name" value="H15"/>
    <property type="match status" value="1"/>
</dbReference>
<keyword evidence="3" id="KW-0539">Nucleus</keyword>
<dbReference type="PANTHER" id="PTHR11467:SF109">
    <property type="entry name" value="H15 DOMAIN-CONTAINING PROTEIN"/>
    <property type="match status" value="1"/>
</dbReference>
<keyword evidence="2" id="KW-0238">DNA-binding</keyword>
<dbReference type="Proteomes" id="UP000007305">
    <property type="component" value="Chromosome 2"/>
</dbReference>
<dbReference type="InterPro" id="IPR005818">
    <property type="entry name" value="Histone_H1/H5_H15"/>
</dbReference>
<dbReference type="eggNOG" id="ENOG502SAHP">
    <property type="taxonomic scope" value="Eukaryota"/>
</dbReference>
<dbReference type="SUPFAM" id="SSF46785">
    <property type="entry name" value="Winged helix' DNA-binding domain"/>
    <property type="match status" value="1"/>
</dbReference>
<name>B4FIQ4_MAIZE</name>
<dbReference type="GO" id="GO:0000786">
    <property type="term" value="C:nucleosome"/>
    <property type="evidence" value="ECO:0007669"/>
    <property type="project" value="InterPro"/>
</dbReference>
<evidence type="ECO:0000256" key="1">
    <source>
        <dbReference type="ARBA" id="ARBA00004123"/>
    </source>
</evidence>
<feature type="compositionally biased region" description="Basic and acidic residues" evidence="4">
    <location>
        <begin position="179"/>
        <end position="192"/>
    </location>
</feature>
<dbReference type="GO" id="GO:0005730">
    <property type="term" value="C:nucleolus"/>
    <property type="evidence" value="ECO:0000318"/>
    <property type="project" value="GO_Central"/>
</dbReference>
<dbReference type="GO" id="GO:0005634">
    <property type="term" value="C:nucleus"/>
    <property type="evidence" value="ECO:0000318"/>
    <property type="project" value="GO_Central"/>
</dbReference>
<feature type="compositionally biased region" description="Low complexity" evidence="4">
    <location>
        <begin position="142"/>
        <end position="157"/>
    </location>
</feature>
<feature type="compositionally biased region" description="Low complexity" evidence="4">
    <location>
        <begin position="234"/>
        <end position="249"/>
    </location>
</feature>
<dbReference type="SMART" id="SM00526">
    <property type="entry name" value="H15"/>
    <property type="match status" value="1"/>
</dbReference>